<dbReference type="EMBL" id="CP043435">
    <property type="protein sequence ID" value="QEL44458.1"/>
    <property type="molecule type" value="Genomic_DNA"/>
</dbReference>
<proteinExistence type="predicted"/>
<sequence>MARVLSRAGVKIGVESVAGTYEAPSQVLKLESVVVPEIEFDKVEIPNFSFFGGAKDVVTLADWGQAKLQIKTSLYKNLDFYENLFKICNLKSVRNPVGEDEDLVSKTFSPDTHSSATASMDLALPDRLFKIQGAKSDFKLSGKVGEKINAEFNISGAYVDRVIENQNITDVGAGEALLIRRLGGMTLNGTPVNLSEFSFEMGNKISFSKFTNIGEFYMSDYEPKLTLKMRLEAGASDGFDEFKAGSAMSFVAEFKDSEAKTIFKLEIPRAKLSEQPKFEDSDGIFVIERTFMAVSDKGDDNFTLTYFA</sequence>
<reference evidence="1 2" key="1">
    <citation type="submission" date="2019-08" db="EMBL/GenBank/DDBJ databases">
        <title>Complete genomes of the Campylobacter fetus subsp. venerealis, Campylobacter lari subsp. concheus, Campylobacter sputorum bv. sputorum and Campylobacter volucris type strains.</title>
        <authorList>
            <person name="Miller W.G."/>
            <person name="Yee E."/>
        </authorList>
    </citation>
    <scope>NUCLEOTIDE SEQUENCE [LARGE SCALE GENOMIC DNA]</scope>
    <source>
        <strain evidence="1 2">NCTC 10354</strain>
    </source>
</reference>
<dbReference type="RefSeq" id="WP_002848800.1">
    <property type="nucleotide sequence ID" value="NZ_CP043435.1"/>
</dbReference>
<dbReference type="Proteomes" id="UP000322035">
    <property type="component" value="Chromosome"/>
</dbReference>
<evidence type="ECO:0000313" key="1">
    <source>
        <dbReference type="EMBL" id="QEL44458.1"/>
    </source>
</evidence>
<protein>
    <recommendedName>
        <fullName evidence="3">Phage tail protein</fullName>
    </recommendedName>
</protein>
<name>A0AAE6IYU5_CAMFE</name>
<dbReference type="InterPro" id="IPR044000">
    <property type="entry name" value="Phage_tube_2"/>
</dbReference>
<dbReference type="Pfam" id="PF18906">
    <property type="entry name" value="Phage_tube_2"/>
    <property type="match status" value="1"/>
</dbReference>
<gene>
    <name evidence="1" type="ORF">CFVT_0478</name>
</gene>
<organism evidence="1 2">
    <name type="scientific">Campylobacter fetus subsp. venerealis NCTC 10354</name>
    <dbReference type="NCBI Taxonomy" id="983328"/>
    <lineage>
        <taxon>Bacteria</taxon>
        <taxon>Pseudomonadati</taxon>
        <taxon>Campylobacterota</taxon>
        <taxon>Epsilonproteobacteria</taxon>
        <taxon>Campylobacterales</taxon>
        <taxon>Campylobacteraceae</taxon>
        <taxon>Campylobacter</taxon>
        <taxon>Campylobacter fetus subsp. venerealis bv. venerealis</taxon>
    </lineage>
</organism>
<evidence type="ECO:0000313" key="2">
    <source>
        <dbReference type="Proteomes" id="UP000322035"/>
    </source>
</evidence>
<accession>A0AAE6IYU5</accession>
<dbReference type="AlphaFoldDB" id="A0AAE6IYU5"/>
<evidence type="ECO:0008006" key="3">
    <source>
        <dbReference type="Google" id="ProtNLM"/>
    </source>
</evidence>